<dbReference type="Proteomes" id="UP000003704">
    <property type="component" value="Unassembled WGS sequence"/>
</dbReference>
<dbReference type="InterPro" id="IPR000700">
    <property type="entry name" value="PAS-assoc_C"/>
</dbReference>
<feature type="domain" description="PAS" evidence="3">
    <location>
        <begin position="480"/>
        <end position="523"/>
    </location>
</feature>
<dbReference type="CDD" id="cd00130">
    <property type="entry name" value="PAS"/>
    <property type="match status" value="2"/>
</dbReference>
<dbReference type="SUPFAM" id="SSF141868">
    <property type="entry name" value="EAL domain-like"/>
    <property type="match status" value="1"/>
</dbReference>
<sequence>MSRRIAPWWLASLAISAAAACMAVFGLWQLSMAEDLAVARKRAQVEPIFQEALSSAIAAGRNDELQAQLEALIEADDLGLVYIAITGPRGEVLAYAGRYERWHLPGAPLAVTQSLRLWAYRWTGRFQHQPLRNPLGDPALAGDEQAPFAEALYVIAPGVAGQVKDRAVLHLAWSGVIAFLFASVAGIASIFTWRRMLINPAQWAERLAPELKVPLAPSHVDLDDKLHEQMPERLGAQLDALGSALIVVDNEACIRYLNDTAKQLTGWSSADVQGRLVYSVFHPLDARYSPMLTPAEVCMRDERPYPPTELRLRARDGTQSPIEVMALPLKRPSGLADGAMMIFSEISEREKRIDQWRRQARLTQGVLDHLSEGVLTTDPVGVIRFANARALRMFGYVWEDIEGASVSKLMPVPFLNSLSVRLTDYIGSERAVGLPKVVGWRKDATTFPVELVVQNLTIEHAQGLLVIVRDITERLRSDNLSQRLGRLLDAASDEVYIFDAQTLRFVEVNRGARRNLGYHPSEMTHMTPLVISEQLDAAALHGYLDRLREGTVEHVTYRCLHRRADGSRYPVEVRLNYSREEEPPVFMAIAVDITEREQVEQRLHHMAHHDALTGLPNRVTLLDRLGQAILASRRSNRQIGVLYLDVDHFKAINDQHGHQAGDEVLRQIAERLRRVLRASDTVARLGGDEFVIVAPGLRLEDDALSLGRKILELFNRPMSIEGLELDVRLSIGVTLCPVDEGDAETLLRHADQAMYRSKQSGRGRCTLNRIEVSPERRRRLDLERDVQTGLTLGQFRLLLMPLERLEPPHDSTALLAGFYWSHPEHGRIEPAEAIASAGRAGQVGDVELWCLRAAVFAARAMIDRGTEVIVPIAGWHWLHPEFGARVIEVLRACGLPAQKLVIATDAAGLREARHSAQDNLYRLCSEGVRLAIHDTAPAIIDGIRRGGLPPLALLVVDGGSQETPESLIEVAAFAREQELRLAIVDIGDDNRAPFVELLGQRWDLVTGLSIGAAGHAFEVPPLHR</sequence>
<dbReference type="PROSITE" id="PS50883">
    <property type="entry name" value="EAL"/>
    <property type="match status" value="1"/>
</dbReference>
<dbReference type="SMART" id="SM00052">
    <property type="entry name" value="EAL"/>
    <property type="match status" value="1"/>
</dbReference>
<keyword evidence="8" id="KW-1185">Reference proteome</keyword>
<dbReference type="PANTHER" id="PTHR44757">
    <property type="entry name" value="DIGUANYLATE CYCLASE DGCP"/>
    <property type="match status" value="1"/>
</dbReference>
<evidence type="ECO:0000259" key="4">
    <source>
        <dbReference type="PROSITE" id="PS50113"/>
    </source>
</evidence>
<evidence type="ECO:0000256" key="2">
    <source>
        <dbReference type="SAM" id="Phobius"/>
    </source>
</evidence>
<feature type="domain" description="PAC" evidence="4">
    <location>
        <begin position="553"/>
        <end position="605"/>
    </location>
</feature>
<evidence type="ECO:0000259" key="3">
    <source>
        <dbReference type="PROSITE" id="PS50112"/>
    </source>
</evidence>
<dbReference type="Pfam" id="PF00989">
    <property type="entry name" value="PAS"/>
    <property type="match status" value="1"/>
</dbReference>
<dbReference type="GO" id="GO:0006355">
    <property type="term" value="P:regulation of DNA-templated transcription"/>
    <property type="evidence" value="ECO:0007669"/>
    <property type="project" value="InterPro"/>
</dbReference>
<dbReference type="NCBIfam" id="TIGR00254">
    <property type="entry name" value="GGDEF"/>
    <property type="match status" value="1"/>
</dbReference>
<dbReference type="CDD" id="cd01949">
    <property type="entry name" value="GGDEF"/>
    <property type="match status" value="1"/>
</dbReference>
<dbReference type="InterPro" id="IPR043128">
    <property type="entry name" value="Rev_trsase/Diguanyl_cyclase"/>
</dbReference>
<protein>
    <submittedName>
        <fullName evidence="7">Uncharacterized protein</fullName>
    </submittedName>
</protein>
<name>I8HZX0_9GAMM</name>
<keyword evidence="2" id="KW-0472">Membrane</keyword>
<dbReference type="SUPFAM" id="SSF55073">
    <property type="entry name" value="Nucleotide cyclase"/>
    <property type="match status" value="1"/>
</dbReference>
<dbReference type="InterPro" id="IPR035965">
    <property type="entry name" value="PAS-like_dom_sf"/>
</dbReference>
<comment type="caution">
    <text evidence="7">The sequence shown here is derived from an EMBL/GenBank/DDBJ whole genome shotgun (WGS) entry which is preliminary data.</text>
</comment>
<accession>I8HZX0</accession>
<evidence type="ECO:0000313" key="8">
    <source>
        <dbReference type="Proteomes" id="UP000003704"/>
    </source>
</evidence>
<dbReference type="Pfam" id="PF00563">
    <property type="entry name" value="EAL"/>
    <property type="match status" value="1"/>
</dbReference>
<dbReference type="SUPFAM" id="SSF55785">
    <property type="entry name" value="PYP-like sensor domain (PAS domain)"/>
    <property type="match status" value="3"/>
</dbReference>
<evidence type="ECO:0000313" key="7">
    <source>
        <dbReference type="EMBL" id="EIT69216.1"/>
    </source>
</evidence>
<keyword evidence="2" id="KW-1133">Transmembrane helix</keyword>
<dbReference type="EMBL" id="AKGD01000002">
    <property type="protein sequence ID" value="EIT69216.1"/>
    <property type="molecule type" value="Genomic_DNA"/>
</dbReference>
<keyword evidence="2" id="KW-0812">Transmembrane</keyword>
<dbReference type="Gene3D" id="3.30.70.270">
    <property type="match status" value="1"/>
</dbReference>
<feature type="domain" description="PAS" evidence="3">
    <location>
        <begin position="359"/>
        <end position="403"/>
    </location>
</feature>
<dbReference type="NCBIfam" id="TIGR00229">
    <property type="entry name" value="sensory_box"/>
    <property type="match status" value="3"/>
</dbReference>
<dbReference type="PROSITE" id="PS50113">
    <property type="entry name" value="PAC"/>
    <property type="match status" value="2"/>
</dbReference>
<gene>
    <name evidence="7" type="ORF">WQQ_27980</name>
</gene>
<dbReference type="InterPro" id="IPR052155">
    <property type="entry name" value="Biofilm_reg_signaling"/>
</dbReference>
<dbReference type="Pfam" id="PF13426">
    <property type="entry name" value="PAS_9"/>
    <property type="match status" value="2"/>
</dbReference>
<feature type="transmembrane region" description="Helical" evidence="2">
    <location>
        <begin position="171"/>
        <end position="193"/>
    </location>
</feature>
<reference evidence="7 8" key="1">
    <citation type="journal article" date="2012" name="J. Bacteriol.">
        <title>Genome Sequence of n-Alkane-Degrading Hydrocarboniphaga effusa Strain AP103T (ATCC BAA-332T).</title>
        <authorList>
            <person name="Chang H.K."/>
            <person name="Zylstra G.J."/>
            <person name="Chae J.C."/>
        </authorList>
    </citation>
    <scope>NUCLEOTIDE SEQUENCE [LARGE SCALE GENOMIC DNA]</scope>
    <source>
        <strain evidence="7 8">AP103</strain>
    </source>
</reference>
<dbReference type="PROSITE" id="PS50112">
    <property type="entry name" value="PAS"/>
    <property type="match status" value="3"/>
</dbReference>
<proteinExistence type="predicted"/>
<dbReference type="PANTHER" id="PTHR44757:SF2">
    <property type="entry name" value="BIOFILM ARCHITECTURE MAINTENANCE PROTEIN MBAA"/>
    <property type="match status" value="1"/>
</dbReference>
<dbReference type="InterPro" id="IPR000014">
    <property type="entry name" value="PAS"/>
</dbReference>
<dbReference type="SMART" id="SM00086">
    <property type="entry name" value="PAC"/>
    <property type="match status" value="3"/>
</dbReference>
<dbReference type="GO" id="GO:0003824">
    <property type="term" value="F:catalytic activity"/>
    <property type="evidence" value="ECO:0007669"/>
    <property type="project" value="UniProtKB-ARBA"/>
</dbReference>
<dbReference type="AlphaFoldDB" id="I8HZX0"/>
<dbReference type="InterPro" id="IPR001610">
    <property type="entry name" value="PAC"/>
</dbReference>
<dbReference type="FunFam" id="3.30.70.270:FF:000001">
    <property type="entry name" value="Diguanylate cyclase domain protein"/>
    <property type="match status" value="1"/>
</dbReference>
<dbReference type="InterPro" id="IPR029787">
    <property type="entry name" value="Nucleotide_cyclase"/>
</dbReference>
<dbReference type="SMART" id="SM00267">
    <property type="entry name" value="GGDEF"/>
    <property type="match status" value="1"/>
</dbReference>
<evidence type="ECO:0000259" key="6">
    <source>
        <dbReference type="PROSITE" id="PS50887"/>
    </source>
</evidence>
<dbReference type="STRING" id="1172194.WQQ_27980"/>
<feature type="domain" description="PAS" evidence="3">
    <location>
        <begin position="230"/>
        <end position="285"/>
    </location>
</feature>
<dbReference type="Gene3D" id="3.20.20.450">
    <property type="entry name" value="EAL domain"/>
    <property type="match status" value="1"/>
</dbReference>
<dbReference type="Pfam" id="PF00990">
    <property type="entry name" value="GGDEF"/>
    <property type="match status" value="1"/>
</dbReference>
<evidence type="ECO:0000259" key="5">
    <source>
        <dbReference type="PROSITE" id="PS50883"/>
    </source>
</evidence>
<dbReference type="InterPro" id="IPR013767">
    <property type="entry name" value="PAS_fold"/>
</dbReference>
<evidence type="ECO:0000256" key="1">
    <source>
        <dbReference type="ARBA" id="ARBA00001946"/>
    </source>
</evidence>
<feature type="domain" description="GGDEF" evidence="6">
    <location>
        <begin position="637"/>
        <end position="770"/>
    </location>
</feature>
<comment type="cofactor">
    <cofactor evidence="1">
        <name>Mg(2+)</name>
        <dbReference type="ChEBI" id="CHEBI:18420"/>
    </cofactor>
</comment>
<dbReference type="InterPro" id="IPR001633">
    <property type="entry name" value="EAL_dom"/>
</dbReference>
<feature type="domain" description="PAC" evidence="4">
    <location>
        <begin position="306"/>
        <end position="358"/>
    </location>
</feature>
<feature type="domain" description="EAL" evidence="5">
    <location>
        <begin position="779"/>
        <end position="1024"/>
    </location>
</feature>
<dbReference type="InterPro" id="IPR035919">
    <property type="entry name" value="EAL_sf"/>
</dbReference>
<dbReference type="PROSITE" id="PS51257">
    <property type="entry name" value="PROKAR_LIPOPROTEIN"/>
    <property type="match status" value="1"/>
</dbReference>
<dbReference type="InterPro" id="IPR000160">
    <property type="entry name" value="GGDEF_dom"/>
</dbReference>
<dbReference type="Gene3D" id="3.30.450.20">
    <property type="entry name" value="PAS domain"/>
    <property type="match status" value="3"/>
</dbReference>
<dbReference type="OrthoDB" id="9812260at2"/>
<dbReference type="RefSeq" id="WP_007185739.1">
    <property type="nucleotide sequence ID" value="NZ_AKGD01000002.1"/>
</dbReference>
<organism evidence="7 8">
    <name type="scientific">Hydrocarboniphaga effusa AP103</name>
    <dbReference type="NCBI Taxonomy" id="1172194"/>
    <lineage>
        <taxon>Bacteria</taxon>
        <taxon>Pseudomonadati</taxon>
        <taxon>Pseudomonadota</taxon>
        <taxon>Gammaproteobacteria</taxon>
        <taxon>Nevskiales</taxon>
        <taxon>Nevskiaceae</taxon>
        <taxon>Hydrocarboniphaga</taxon>
    </lineage>
</organism>
<dbReference type="SMART" id="SM00091">
    <property type="entry name" value="PAS"/>
    <property type="match status" value="3"/>
</dbReference>
<dbReference type="PROSITE" id="PS50887">
    <property type="entry name" value="GGDEF"/>
    <property type="match status" value="1"/>
</dbReference>